<feature type="transmembrane region" description="Helical" evidence="7">
    <location>
        <begin position="52"/>
        <end position="74"/>
    </location>
</feature>
<feature type="transmembrane region" description="Helical" evidence="7">
    <location>
        <begin position="94"/>
        <end position="111"/>
    </location>
</feature>
<accession>A0A7D5VAV4</accession>
<feature type="transmembrane region" description="Helical" evidence="7">
    <location>
        <begin position="20"/>
        <end position="40"/>
    </location>
</feature>
<evidence type="ECO:0000256" key="7">
    <source>
        <dbReference type="RuleBase" id="RU365041"/>
    </source>
</evidence>
<evidence type="ECO:0000259" key="8">
    <source>
        <dbReference type="Pfam" id="PF02308"/>
    </source>
</evidence>
<dbReference type="PANTHER" id="PTHR33778">
    <property type="entry name" value="PROTEIN MGTC"/>
    <property type="match status" value="1"/>
</dbReference>
<keyword evidence="7" id="KW-0997">Cell inner membrane</keyword>
<feature type="domain" description="MgtC/SapB/SrpB/YhiD N-terminal" evidence="8">
    <location>
        <begin position="27"/>
        <end position="163"/>
    </location>
</feature>
<evidence type="ECO:0000256" key="6">
    <source>
        <dbReference type="ARBA" id="ARBA00023136"/>
    </source>
</evidence>
<name>A0A7D5VAV4_9NEIS</name>
<keyword evidence="5 7" id="KW-1133">Transmembrane helix</keyword>
<sequence>MPLIVSSWSAFWSSAEVHANLLIVCTLLGALALGLLLGYERSYHGRAAGMRTYALVCMASSAAVIVAGFPNQWYGGYLSNQQIAAAVLSGDPTRVIQGVLTGVGFLCAGVIMKEGMNISGLTTAASIWVASVIGILIGVGFYLSAIVLSVLSASLMMWGARLEGYLPSRPAIGVRLRFRNGHPSSEQVLRSFVHTHGYDLASGTVTIDLQQGRQEWHFVCVAHDKRAGSPLGQLAEVLARLDGLEDYQLTHARN</sequence>
<dbReference type="KEGG" id="cfon:HZU75_14145"/>
<dbReference type="RefSeq" id="WP_180306655.1">
    <property type="nucleotide sequence ID" value="NZ_CP058952.1"/>
</dbReference>
<dbReference type="Proteomes" id="UP000510822">
    <property type="component" value="Chromosome"/>
</dbReference>
<keyword evidence="3" id="KW-1003">Cell membrane</keyword>
<keyword evidence="10" id="KW-1185">Reference proteome</keyword>
<reference evidence="9 10" key="1">
    <citation type="journal article" date="2016" name="Int. J. Syst. Evol. Microbiol.">
        <title>Chitinibacter fontanus sp. nov., isolated from a spring.</title>
        <authorList>
            <person name="Sheu S.Y."/>
            <person name="Li Y.S."/>
            <person name="Young C.C."/>
            <person name="Chen W.M."/>
        </authorList>
    </citation>
    <scope>NUCLEOTIDE SEQUENCE [LARGE SCALE GENOMIC DNA]</scope>
    <source>
        <strain evidence="9 10">STM-7</strain>
    </source>
</reference>
<dbReference type="InterPro" id="IPR003416">
    <property type="entry name" value="MgtC/SapB/SrpB/YhiD_fam"/>
</dbReference>
<comment type="similarity">
    <text evidence="2 7">Belongs to the MgtC/SapB family.</text>
</comment>
<protein>
    <recommendedName>
        <fullName evidence="7">Protein MgtC</fullName>
    </recommendedName>
</protein>
<evidence type="ECO:0000256" key="1">
    <source>
        <dbReference type="ARBA" id="ARBA00004651"/>
    </source>
</evidence>
<proteinExistence type="inferred from homology"/>
<organism evidence="9 10">
    <name type="scientific">Chitinibacter fontanus</name>
    <dbReference type="NCBI Taxonomy" id="1737446"/>
    <lineage>
        <taxon>Bacteria</taxon>
        <taxon>Pseudomonadati</taxon>
        <taxon>Pseudomonadota</taxon>
        <taxon>Betaproteobacteria</taxon>
        <taxon>Neisseriales</taxon>
        <taxon>Chitinibacteraceae</taxon>
        <taxon>Chitinibacter</taxon>
    </lineage>
</organism>
<evidence type="ECO:0000256" key="5">
    <source>
        <dbReference type="ARBA" id="ARBA00022989"/>
    </source>
</evidence>
<keyword evidence="4 7" id="KW-0812">Transmembrane</keyword>
<dbReference type="InterPro" id="IPR049177">
    <property type="entry name" value="MgtC_SapB_SrpB_YhiD_N"/>
</dbReference>
<evidence type="ECO:0000313" key="10">
    <source>
        <dbReference type="Proteomes" id="UP000510822"/>
    </source>
</evidence>
<dbReference type="PRINTS" id="PR01837">
    <property type="entry name" value="MGTCSAPBPROT"/>
</dbReference>
<dbReference type="GO" id="GO:0005886">
    <property type="term" value="C:plasma membrane"/>
    <property type="evidence" value="ECO:0007669"/>
    <property type="project" value="UniProtKB-SubCell"/>
</dbReference>
<gene>
    <name evidence="9" type="ORF">HZU75_14145</name>
</gene>
<dbReference type="Pfam" id="PF02308">
    <property type="entry name" value="MgtC"/>
    <property type="match status" value="1"/>
</dbReference>
<evidence type="ECO:0000256" key="2">
    <source>
        <dbReference type="ARBA" id="ARBA00009298"/>
    </source>
</evidence>
<evidence type="ECO:0000313" key="9">
    <source>
        <dbReference type="EMBL" id="QLI82577.1"/>
    </source>
</evidence>
<comment type="subcellular location">
    <subcellularLocation>
        <location evidence="7">Cell inner membrane</location>
        <topology evidence="7">Multi-pass membrane protein</topology>
    </subcellularLocation>
    <subcellularLocation>
        <location evidence="1">Cell membrane</location>
        <topology evidence="1">Multi-pass membrane protein</topology>
    </subcellularLocation>
</comment>
<dbReference type="AlphaFoldDB" id="A0A7D5VAV4"/>
<evidence type="ECO:0000256" key="4">
    <source>
        <dbReference type="ARBA" id="ARBA00022692"/>
    </source>
</evidence>
<evidence type="ECO:0000256" key="3">
    <source>
        <dbReference type="ARBA" id="ARBA00022475"/>
    </source>
</evidence>
<dbReference type="PANTHER" id="PTHR33778:SF1">
    <property type="entry name" value="MAGNESIUM TRANSPORTER YHID-RELATED"/>
    <property type="match status" value="1"/>
</dbReference>
<feature type="transmembrane region" description="Helical" evidence="7">
    <location>
        <begin position="118"/>
        <end position="137"/>
    </location>
</feature>
<keyword evidence="6 7" id="KW-0472">Membrane</keyword>
<dbReference type="EMBL" id="CP058952">
    <property type="protein sequence ID" value="QLI82577.1"/>
    <property type="molecule type" value="Genomic_DNA"/>
</dbReference>